<dbReference type="Proteomes" id="UP000703269">
    <property type="component" value="Unassembled WGS sequence"/>
</dbReference>
<reference evidence="1 2" key="1">
    <citation type="submission" date="2021-08" db="EMBL/GenBank/DDBJ databases">
        <title>Draft Genome Sequence of Phanerochaete sordida strain YK-624.</title>
        <authorList>
            <person name="Mori T."/>
            <person name="Dohra H."/>
            <person name="Suzuki T."/>
            <person name="Kawagishi H."/>
            <person name="Hirai H."/>
        </authorList>
    </citation>
    <scope>NUCLEOTIDE SEQUENCE [LARGE SCALE GENOMIC DNA]</scope>
    <source>
        <strain evidence="1 2">YK-624</strain>
    </source>
</reference>
<evidence type="ECO:0000313" key="1">
    <source>
        <dbReference type="EMBL" id="GJE87439.1"/>
    </source>
</evidence>
<keyword evidence="2" id="KW-1185">Reference proteome</keyword>
<organism evidence="1 2">
    <name type="scientific">Phanerochaete sordida</name>
    <dbReference type="NCBI Taxonomy" id="48140"/>
    <lineage>
        <taxon>Eukaryota</taxon>
        <taxon>Fungi</taxon>
        <taxon>Dikarya</taxon>
        <taxon>Basidiomycota</taxon>
        <taxon>Agaricomycotina</taxon>
        <taxon>Agaricomycetes</taxon>
        <taxon>Polyporales</taxon>
        <taxon>Phanerochaetaceae</taxon>
        <taxon>Phanerochaete</taxon>
    </lineage>
</organism>
<comment type="caution">
    <text evidence="1">The sequence shown here is derived from an EMBL/GenBank/DDBJ whole genome shotgun (WGS) entry which is preliminary data.</text>
</comment>
<name>A0A9P3G4I5_9APHY</name>
<proteinExistence type="predicted"/>
<accession>A0A9P3G4I5</accession>
<gene>
    <name evidence="1" type="ORF">PsYK624_035220</name>
</gene>
<dbReference type="AlphaFoldDB" id="A0A9P3G4I5"/>
<dbReference type="SUPFAM" id="SSF52047">
    <property type="entry name" value="RNI-like"/>
    <property type="match status" value="1"/>
</dbReference>
<dbReference type="EMBL" id="BPQB01000006">
    <property type="protein sequence ID" value="GJE87439.1"/>
    <property type="molecule type" value="Genomic_DNA"/>
</dbReference>
<sequence>MRLPNELLGEIFLVYSDGWFFSPADEQSSGTYYGWVRITHVCFHWRVVALNTALLWSIIPVHTFDSTVAFLQRSEETRLHVSGTMSIKNKDRLLAWSRIFTSSARITTLEIVTHEAKDTLAASIHLRATHNGFGSLRRLALRGCDDGPWLDHHKAPETQLGDIFPLLALLEVKNFPWPVAQRFISASSSLRALQIDCSAFRSAGWQTVLDTLANLVSLRHLSIIDSTPLDNDPPPVPDSPVSRRIVVLPSLCGLWIALGDSGKESAFLLACLHFPARAVLGVTCLADPDSVQSVSGLSLFTEEIVQKLCSKPAVGPALPMRTMVIRQDLAEEEEQLNVQLYSLPALVFNPEGATTDDVLDIPAGITLDMQGFSDDDVVRQLASFPSSSLVSLAIGGPISVTAHSIRLGVGHLSNISTLCISSTAVYPVLQALTPCLSYPRVLFPALKTLHVNCITLLGPKCTCSHFEVLRTALERRAKLNTRLNDLLISGSYSVYEKELEVLRAHVGEIVWDGLDLD</sequence>
<evidence type="ECO:0000313" key="2">
    <source>
        <dbReference type="Proteomes" id="UP000703269"/>
    </source>
</evidence>
<evidence type="ECO:0008006" key="3">
    <source>
        <dbReference type="Google" id="ProtNLM"/>
    </source>
</evidence>
<protein>
    <recommendedName>
        <fullName evidence="3">F-box domain-containing protein</fullName>
    </recommendedName>
</protein>
<dbReference type="OrthoDB" id="2800666at2759"/>